<evidence type="ECO:0000256" key="3">
    <source>
        <dbReference type="ARBA" id="ARBA00023172"/>
    </source>
</evidence>
<accession>A0A494J4E8</accession>
<evidence type="ECO:0000313" key="7">
    <source>
        <dbReference type="EMBL" id="OPB47438.1"/>
    </source>
</evidence>
<reference evidence="6 9" key="1">
    <citation type="submission" date="2016-02" db="EMBL/GenBank/DDBJ databases">
        <authorList>
            <person name="Nicholson A.C."/>
            <person name="Humrighouse B.W."/>
            <person name="Loparev V."/>
            <person name="Emery B."/>
            <person name="Graziano J."/>
            <person name="McQuiston J.R."/>
        </authorList>
    </citation>
    <scope>NUCLEOTIDE SEQUENCE [LARGE SCALE GENOMIC DNA]</scope>
    <source>
        <strain evidence="6 9">E6809</strain>
    </source>
</reference>
<evidence type="ECO:0000313" key="6">
    <source>
        <dbReference type="EMBL" id="AQX52568.1"/>
    </source>
</evidence>
<evidence type="ECO:0000313" key="10">
    <source>
        <dbReference type="Proteomes" id="UP000254876"/>
    </source>
</evidence>
<dbReference type="InterPro" id="IPR025269">
    <property type="entry name" value="SAM-like_dom"/>
</dbReference>
<dbReference type="InterPro" id="IPR010998">
    <property type="entry name" value="Integrase_recombinase_N"/>
</dbReference>
<dbReference type="Proteomes" id="UP000189738">
    <property type="component" value="Chromosome"/>
</dbReference>
<reference evidence="8 10" key="3">
    <citation type="submission" date="2018-06" db="EMBL/GenBank/DDBJ databases">
        <authorList>
            <consortium name="Pathogen Informatics"/>
            <person name="Doyle S."/>
        </authorList>
    </citation>
    <scope>NUCLEOTIDE SEQUENCE [LARGE SCALE GENOMIC DNA]</scope>
    <source>
        <strain evidence="8 10">NCTC10588</strain>
    </source>
</reference>
<dbReference type="InterPro" id="IPR011010">
    <property type="entry name" value="DNA_brk_join_enz"/>
</dbReference>
<evidence type="ECO:0000256" key="2">
    <source>
        <dbReference type="ARBA" id="ARBA00023125"/>
    </source>
</evidence>
<evidence type="ECO:0000313" key="9">
    <source>
        <dbReference type="Proteomes" id="UP000189738"/>
    </source>
</evidence>
<proteinExistence type="predicted"/>
<protein>
    <submittedName>
        <fullName evidence="8">Site-specific recombinase XerD</fullName>
    </submittedName>
</protein>
<gene>
    <name evidence="6" type="ORF">AYC66_18600</name>
    <name evidence="7" type="ORF">BAY09_07230</name>
    <name evidence="8" type="ORF">NCTC10588_01007</name>
</gene>
<dbReference type="InterPro" id="IPR035386">
    <property type="entry name" value="Arm-DNA-bind_5"/>
</dbReference>
<dbReference type="EMBL" id="UFYD01000001">
    <property type="protein sequence ID" value="STC97932.1"/>
    <property type="molecule type" value="Genomic_DNA"/>
</dbReference>
<evidence type="ECO:0000313" key="8">
    <source>
        <dbReference type="EMBL" id="STC97932.1"/>
    </source>
</evidence>
<sequence>MLKYKINFYLHNKSLSRPGYYSVRALVSYAGKRPPLHTGIYVNEEYWNKETQRSSEKFSTENSELNEVESIIDNIFKDYDYHEQRFPSPKELKDTFNNRYKRKLPTEVIKEVHLVQKYYEKFIEEVSIKDQWSEGTVRKHNKIRNHFRMFNPHLDLLTLTEDDLLGIIRYFQTKPKIETKKGEIKIQEPHKNTTVNKNIKDFKAFLRWAKKKKYYPGDLHETFSPKFKGIDSDLNDVIYFSIDKLLKFYNYKFNEDQKNLEHVRDVIAFCCFSSLRFSDVEKLKKTDIKEESFKTVTAKTINRLNINLNDYSKALLEKYKDQQTPKGLALPVSSMQNTNDLLKTIGQLLEFNELITTTYYIGNKRYEEINPFWSHMSTHIGRRTFVVVSIYLGIPETVIMKFTGHKDYETMKPYIAVIDEQKSREMSKFNFINKEYFE</sequence>
<dbReference type="Proteomes" id="UP000254876">
    <property type="component" value="Unassembled WGS sequence"/>
</dbReference>
<evidence type="ECO:0000256" key="4">
    <source>
        <dbReference type="PROSITE-ProRule" id="PRU01248"/>
    </source>
</evidence>
<reference evidence="7" key="2">
    <citation type="submission" date="2016-06" db="EMBL/GenBank/DDBJ databases">
        <authorList>
            <person name="Nicholson A.C."/>
        </authorList>
    </citation>
    <scope>NUCLEOTIDE SEQUENCE [LARGE SCALE GENOMIC DNA]</scope>
    <source>
        <strain evidence="7">E6809</strain>
    </source>
</reference>
<dbReference type="InterPro" id="IPR013762">
    <property type="entry name" value="Integrase-like_cat_sf"/>
</dbReference>
<dbReference type="Pfam" id="PF17293">
    <property type="entry name" value="Arm-DNA-bind_5"/>
    <property type="match status" value="1"/>
</dbReference>
<dbReference type="AlphaFoldDB" id="A0A494J4E8"/>
<dbReference type="Gene3D" id="1.10.443.10">
    <property type="entry name" value="Intergrase catalytic core"/>
    <property type="match status" value="1"/>
</dbReference>
<dbReference type="PROSITE" id="PS51900">
    <property type="entry name" value="CB"/>
    <property type="match status" value="1"/>
</dbReference>
<dbReference type="Gene3D" id="1.10.150.130">
    <property type="match status" value="1"/>
</dbReference>
<feature type="domain" description="Core-binding (CB)" evidence="5">
    <location>
        <begin position="113"/>
        <end position="210"/>
    </location>
</feature>
<name>A0A494J4E8_9FLAO</name>
<dbReference type="EMBL" id="CP014339">
    <property type="protein sequence ID" value="AQX52568.1"/>
    <property type="molecule type" value="Genomic_DNA"/>
</dbReference>
<dbReference type="InterPro" id="IPR044068">
    <property type="entry name" value="CB"/>
</dbReference>
<evidence type="ECO:0000256" key="1">
    <source>
        <dbReference type="ARBA" id="ARBA00022908"/>
    </source>
</evidence>
<dbReference type="RefSeq" id="WP_078677370.1">
    <property type="nucleotide sequence ID" value="NZ_CP014339.1"/>
</dbReference>
<keyword evidence="3" id="KW-0233">DNA recombination</keyword>
<organism evidence="7">
    <name type="scientific">Elizabethkingia anophelis</name>
    <dbReference type="NCBI Taxonomy" id="1117645"/>
    <lineage>
        <taxon>Bacteria</taxon>
        <taxon>Pseudomonadati</taxon>
        <taxon>Bacteroidota</taxon>
        <taxon>Flavobacteriia</taxon>
        <taxon>Flavobacteriales</taxon>
        <taxon>Weeksellaceae</taxon>
        <taxon>Elizabethkingia</taxon>
    </lineage>
</organism>
<dbReference type="GO" id="GO:0015074">
    <property type="term" value="P:DNA integration"/>
    <property type="evidence" value="ECO:0007669"/>
    <property type="project" value="UniProtKB-KW"/>
</dbReference>
<keyword evidence="1" id="KW-0229">DNA integration</keyword>
<dbReference type="Pfam" id="PF13102">
    <property type="entry name" value="Phage_int_SAM_5"/>
    <property type="match status" value="1"/>
</dbReference>
<dbReference type="EMBL" id="MAHS01000013">
    <property type="protein sequence ID" value="OPB47438.1"/>
    <property type="molecule type" value="Genomic_DNA"/>
</dbReference>
<dbReference type="GO" id="GO:0006310">
    <property type="term" value="P:DNA recombination"/>
    <property type="evidence" value="ECO:0007669"/>
    <property type="project" value="UniProtKB-KW"/>
</dbReference>
<keyword evidence="2 4" id="KW-0238">DNA-binding</keyword>
<dbReference type="SUPFAM" id="SSF56349">
    <property type="entry name" value="DNA breaking-rejoining enzymes"/>
    <property type="match status" value="1"/>
</dbReference>
<dbReference type="GO" id="GO:0003677">
    <property type="term" value="F:DNA binding"/>
    <property type="evidence" value="ECO:0007669"/>
    <property type="project" value="UniProtKB-UniRule"/>
</dbReference>
<evidence type="ECO:0000259" key="5">
    <source>
        <dbReference type="PROSITE" id="PS51900"/>
    </source>
</evidence>